<keyword evidence="2" id="KW-1185">Reference proteome</keyword>
<protein>
    <submittedName>
        <fullName evidence="1">Uncharacterized protein</fullName>
    </submittedName>
</protein>
<sequence length="110" mass="12894">MINCSRAKKCSIAALDQRYNIAVYFVWKLTKEKTLRVKNKIVLPPLYSFSYNGPNYYNLFNGLKRNWQKTKRSNVSLKTIENYFPTLKLNSSQVLSQVNDLINPYLIPIK</sequence>
<reference evidence="1 2" key="1">
    <citation type="journal article" date="2018" name="Sci. Rep.">
        <title>Genomic signatures of local adaptation to the degree of environmental predictability in rotifers.</title>
        <authorList>
            <person name="Franch-Gras L."/>
            <person name="Hahn C."/>
            <person name="Garcia-Roger E.M."/>
            <person name="Carmona M.J."/>
            <person name="Serra M."/>
            <person name="Gomez A."/>
        </authorList>
    </citation>
    <scope>NUCLEOTIDE SEQUENCE [LARGE SCALE GENOMIC DNA]</scope>
    <source>
        <strain evidence="1">HYR1</strain>
    </source>
</reference>
<comment type="caution">
    <text evidence="1">The sequence shown here is derived from an EMBL/GenBank/DDBJ whole genome shotgun (WGS) entry which is preliminary data.</text>
</comment>
<name>A0A3M7PTL6_BRAPC</name>
<dbReference type="EMBL" id="REGN01008856">
    <property type="protein sequence ID" value="RNA02497.1"/>
    <property type="molecule type" value="Genomic_DNA"/>
</dbReference>
<gene>
    <name evidence="1" type="ORF">BpHYR1_030615</name>
</gene>
<dbReference type="AlphaFoldDB" id="A0A3M7PTL6"/>
<organism evidence="1 2">
    <name type="scientific">Brachionus plicatilis</name>
    <name type="common">Marine rotifer</name>
    <name type="synonym">Brachionus muelleri</name>
    <dbReference type="NCBI Taxonomy" id="10195"/>
    <lineage>
        <taxon>Eukaryota</taxon>
        <taxon>Metazoa</taxon>
        <taxon>Spiralia</taxon>
        <taxon>Gnathifera</taxon>
        <taxon>Rotifera</taxon>
        <taxon>Eurotatoria</taxon>
        <taxon>Monogononta</taxon>
        <taxon>Pseudotrocha</taxon>
        <taxon>Ploima</taxon>
        <taxon>Brachionidae</taxon>
        <taxon>Brachionus</taxon>
    </lineage>
</organism>
<evidence type="ECO:0000313" key="1">
    <source>
        <dbReference type="EMBL" id="RNA02497.1"/>
    </source>
</evidence>
<evidence type="ECO:0000313" key="2">
    <source>
        <dbReference type="Proteomes" id="UP000276133"/>
    </source>
</evidence>
<accession>A0A3M7PTL6</accession>
<proteinExistence type="predicted"/>
<dbReference type="Proteomes" id="UP000276133">
    <property type="component" value="Unassembled WGS sequence"/>
</dbReference>